<proteinExistence type="predicted"/>
<reference evidence="2" key="1">
    <citation type="submission" date="2011-12" db="EMBL/GenBank/DDBJ databases">
        <authorList>
            <consortium name="The Broad Institute Genome Sequencing Platform"/>
            <person name="Russ C."/>
            <person name="Tyler B."/>
            <person name="Panabieres F."/>
            <person name="Shan W."/>
            <person name="Tripathy S."/>
            <person name="Grunwald N."/>
            <person name="Machado M."/>
            <person name="Young S.K."/>
            <person name="Zeng Q."/>
            <person name="Gargeya S."/>
            <person name="Fitzgerald M."/>
            <person name="Haas B."/>
            <person name="Abouelleil A."/>
            <person name="Alvarado L."/>
            <person name="Arachchi H.M."/>
            <person name="Berlin A."/>
            <person name="Chapman S.B."/>
            <person name="Gearin G."/>
            <person name="Goldberg J."/>
            <person name="Griggs A."/>
            <person name="Gujja S."/>
            <person name="Hansen M."/>
            <person name="Heiman D."/>
            <person name="Howarth C."/>
            <person name="Larimer J."/>
            <person name="Lui A."/>
            <person name="MacDonald P.J.P."/>
            <person name="McCowen C."/>
            <person name="Montmayeur A."/>
            <person name="Murphy C."/>
            <person name="Neiman D."/>
            <person name="Pearson M."/>
            <person name="Priest M."/>
            <person name="Roberts A."/>
            <person name="Saif S."/>
            <person name="Shea T."/>
            <person name="Sisk P."/>
            <person name="Stolte C."/>
            <person name="Sykes S."/>
            <person name="Wortman J."/>
            <person name="Nusbaum C."/>
            <person name="Birren B."/>
        </authorList>
    </citation>
    <scope>NUCLEOTIDE SEQUENCE [LARGE SCALE GENOMIC DNA]</scope>
    <source>
        <strain evidence="2">INRA-310</strain>
    </source>
</reference>
<dbReference type="RefSeq" id="XP_008911485.1">
    <property type="nucleotide sequence ID" value="XM_008913237.1"/>
</dbReference>
<gene>
    <name evidence="1" type="ORF">PPTG_23826</name>
</gene>
<accession>W2PQL5</accession>
<protein>
    <submittedName>
        <fullName evidence="1">Uncharacterized protein</fullName>
    </submittedName>
</protein>
<evidence type="ECO:0000313" key="1">
    <source>
        <dbReference type="EMBL" id="ETN02941.1"/>
    </source>
</evidence>
<dbReference type="EMBL" id="KI669613">
    <property type="protein sequence ID" value="ETN02941.1"/>
    <property type="molecule type" value="Genomic_DNA"/>
</dbReference>
<evidence type="ECO:0000313" key="2">
    <source>
        <dbReference type="Proteomes" id="UP000018817"/>
    </source>
</evidence>
<dbReference type="AlphaFoldDB" id="W2PQL5"/>
<dbReference type="VEuPathDB" id="FungiDB:PPTG_23826"/>
<name>W2PQL5_PHYN3</name>
<sequence length="36" mass="4157">MGRPYITGKGKRRKQYKRVSVAHANQDEVVIIRGED</sequence>
<dbReference type="GeneID" id="20192425"/>
<organism evidence="1 2">
    <name type="scientific">Phytophthora nicotianae (strain INRA-310)</name>
    <name type="common">Phytophthora parasitica</name>
    <dbReference type="NCBI Taxonomy" id="761204"/>
    <lineage>
        <taxon>Eukaryota</taxon>
        <taxon>Sar</taxon>
        <taxon>Stramenopiles</taxon>
        <taxon>Oomycota</taxon>
        <taxon>Peronosporomycetes</taxon>
        <taxon>Peronosporales</taxon>
        <taxon>Peronosporaceae</taxon>
        <taxon>Phytophthora</taxon>
    </lineage>
</organism>
<reference evidence="1 2" key="2">
    <citation type="submission" date="2013-11" db="EMBL/GenBank/DDBJ databases">
        <title>The Genome Sequence of Phytophthora parasitica INRA-310.</title>
        <authorList>
            <consortium name="The Broad Institute Genomics Platform"/>
            <person name="Russ C."/>
            <person name="Tyler B."/>
            <person name="Panabieres F."/>
            <person name="Shan W."/>
            <person name="Tripathy S."/>
            <person name="Grunwald N."/>
            <person name="Machado M."/>
            <person name="Johnson C.S."/>
            <person name="Arredondo F."/>
            <person name="Hong C."/>
            <person name="Coffey M."/>
            <person name="Young S.K."/>
            <person name="Zeng Q."/>
            <person name="Gargeya S."/>
            <person name="Fitzgerald M."/>
            <person name="Abouelleil A."/>
            <person name="Alvarado L."/>
            <person name="Chapman S.B."/>
            <person name="Gainer-Dewar J."/>
            <person name="Goldberg J."/>
            <person name="Griggs A."/>
            <person name="Gujja S."/>
            <person name="Hansen M."/>
            <person name="Howarth C."/>
            <person name="Imamovic A."/>
            <person name="Ireland A."/>
            <person name="Larimer J."/>
            <person name="McCowan C."/>
            <person name="Murphy C."/>
            <person name="Pearson M."/>
            <person name="Poon T.W."/>
            <person name="Priest M."/>
            <person name="Roberts A."/>
            <person name="Saif S."/>
            <person name="Shea T."/>
            <person name="Sykes S."/>
            <person name="Wortman J."/>
            <person name="Nusbaum C."/>
            <person name="Birren B."/>
        </authorList>
    </citation>
    <scope>NUCLEOTIDE SEQUENCE [LARGE SCALE GENOMIC DNA]</scope>
    <source>
        <strain evidence="1 2">INRA-310</strain>
    </source>
</reference>
<dbReference type="Proteomes" id="UP000018817">
    <property type="component" value="Unassembled WGS sequence"/>
</dbReference>